<dbReference type="AlphaFoldDB" id="A0A1A9I1E9"/>
<evidence type="ECO:0008006" key="3">
    <source>
        <dbReference type="Google" id="ProtNLM"/>
    </source>
</evidence>
<gene>
    <name evidence="1" type="ORF">A8C56_11235</name>
</gene>
<dbReference type="RefSeq" id="WP_067755864.1">
    <property type="nucleotide sequence ID" value="NZ_CP015772.1"/>
</dbReference>
<dbReference type="Proteomes" id="UP000077667">
    <property type="component" value="Chromosome"/>
</dbReference>
<dbReference type="OrthoDB" id="759287at2"/>
<evidence type="ECO:0000313" key="2">
    <source>
        <dbReference type="Proteomes" id="UP000077667"/>
    </source>
</evidence>
<proteinExistence type="predicted"/>
<evidence type="ECO:0000313" key="1">
    <source>
        <dbReference type="EMBL" id="ANH81478.1"/>
    </source>
</evidence>
<reference evidence="1 2" key="1">
    <citation type="submission" date="2016-05" db="EMBL/GenBank/DDBJ databases">
        <title>Niabella ginsenosidivorans BS26 whole genome sequencing.</title>
        <authorList>
            <person name="Im W.T."/>
            <person name="Siddiqi M.Z."/>
        </authorList>
    </citation>
    <scope>NUCLEOTIDE SEQUENCE [LARGE SCALE GENOMIC DNA]</scope>
    <source>
        <strain evidence="1 2">BS26</strain>
    </source>
</reference>
<sequence>MQLFFGAGLRGKVCIALVITLFTAHYGQAQTGSSFRVNIENLYSTHGNSFPGLSAAYHQGLGSKWELGAGMEYSNASTHNDNRWNLYHLYFFPFYFSEYYKCPAPGNWVPNLHLQEGLGFINYYKEFQDHPGTRYYINEHGFNGFAGIDTHYYFSVLSGVFAEAGLKGFHLSFNNLDVNPHGLTAKLGYVYRLK</sequence>
<accession>A0A1A9I1E9</accession>
<name>A0A1A9I1E9_9BACT</name>
<dbReference type="KEGG" id="nia:A8C56_11235"/>
<organism evidence="1 2">
    <name type="scientific">Niabella ginsenosidivorans</name>
    <dbReference type="NCBI Taxonomy" id="1176587"/>
    <lineage>
        <taxon>Bacteria</taxon>
        <taxon>Pseudomonadati</taxon>
        <taxon>Bacteroidota</taxon>
        <taxon>Chitinophagia</taxon>
        <taxon>Chitinophagales</taxon>
        <taxon>Chitinophagaceae</taxon>
        <taxon>Niabella</taxon>
    </lineage>
</organism>
<dbReference type="EMBL" id="CP015772">
    <property type="protein sequence ID" value="ANH81478.1"/>
    <property type="molecule type" value="Genomic_DNA"/>
</dbReference>
<keyword evidence="2" id="KW-1185">Reference proteome</keyword>
<dbReference type="STRING" id="1176587.A8C56_11235"/>
<protein>
    <recommendedName>
        <fullName evidence="3">Outer membrane protein beta-barrel domain-containing protein</fullName>
    </recommendedName>
</protein>